<evidence type="ECO:0000313" key="2">
    <source>
        <dbReference type="Proteomes" id="UP000007652"/>
    </source>
</evidence>
<name>I7K7K3_9CLOT</name>
<sequence length="52" mass="5929">MLNTKITLNSKSNPKRLNELYTQAVLNLIKLKLSPNADEVDYIIKLLNDAKD</sequence>
<organism evidence="1 2">
    <name type="scientific">Caloramator australicus RC3</name>
    <dbReference type="NCBI Taxonomy" id="857293"/>
    <lineage>
        <taxon>Bacteria</taxon>
        <taxon>Bacillati</taxon>
        <taxon>Bacillota</taxon>
        <taxon>Clostridia</taxon>
        <taxon>Eubacteriales</taxon>
        <taxon>Clostridiaceae</taxon>
        <taxon>Caloramator</taxon>
    </lineage>
</organism>
<dbReference type="OrthoDB" id="9963257at2"/>
<keyword evidence="2" id="KW-1185">Reference proteome</keyword>
<protein>
    <submittedName>
        <fullName evidence="1">Uncharacterized protein</fullName>
    </submittedName>
</protein>
<evidence type="ECO:0000313" key="1">
    <source>
        <dbReference type="EMBL" id="CCJ33514.1"/>
    </source>
</evidence>
<gene>
    <name evidence="1" type="ORF">CAAU_1430</name>
</gene>
<proteinExistence type="predicted"/>
<comment type="caution">
    <text evidence="1">The sequence shown here is derived from an EMBL/GenBank/DDBJ whole genome shotgun (WGS) entry which is preliminary data.</text>
</comment>
<dbReference type="AlphaFoldDB" id="I7K7K3"/>
<dbReference type="RefSeq" id="WP_008908780.1">
    <property type="nucleotide sequence ID" value="NZ_CAKP01000079.1"/>
</dbReference>
<dbReference type="STRING" id="857293.CAAU_1430"/>
<accession>I7K7K3</accession>
<reference evidence="1 2" key="1">
    <citation type="journal article" date="2011" name="J. Bacteriol.">
        <title>Draft genome sequence of Caloramator australicus strain RC3T, a thermoanaerobe from the Great Artesian Basin of Australia.</title>
        <authorList>
            <person name="Ogg C.D."/>
            <person name="Patel B.K.C."/>
        </authorList>
    </citation>
    <scope>NUCLEOTIDE SEQUENCE [LARGE SCALE GENOMIC DNA]</scope>
    <source>
        <strain evidence="1 2">RC3</strain>
    </source>
</reference>
<dbReference type="EMBL" id="CAKP01000079">
    <property type="protein sequence ID" value="CCJ33514.1"/>
    <property type="molecule type" value="Genomic_DNA"/>
</dbReference>
<dbReference type="Proteomes" id="UP000007652">
    <property type="component" value="Unassembled WGS sequence"/>
</dbReference>